<name>A0A1W1H8I8_9BACT</name>
<dbReference type="RefSeq" id="WP_080805224.1">
    <property type="nucleotide sequence ID" value="NZ_LT828550.1"/>
</dbReference>
<accession>A0A1W1H8I8</accession>
<evidence type="ECO:0000313" key="2">
    <source>
        <dbReference type="Proteomes" id="UP000191931"/>
    </source>
</evidence>
<proteinExistence type="predicted"/>
<dbReference type="STRING" id="1246637.MTBBW1_1500002"/>
<protein>
    <submittedName>
        <fullName evidence="1">Uncharacterized protein</fullName>
    </submittedName>
</protein>
<dbReference type="AlphaFoldDB" id="A0A1W1H8I8"/>
<evidence type="ECO:0000313" key="1">
    <source>
        <dbReference type="EMBL" id="SLM28763.1"/>
    </source>
</evidence>
<dbReference type="Proteomes" id="UP000191931">
    <property type="component" value="Unassembled WGS sequence"/>
</dbReference>
<keyword evidence="2" id="KW-1185">Reference proteome</keyword>
<dbReference type="EMBL" id="FWEV01000058">
    <property type="protein sequence ID" value="SLM28763.1"/>
    <property type="molecule type" value="Genomic_DNA"/>
</dbReference>
<dbReference type="OrthoDB" id="5183931at2"/>
<gene>
    <name evidence="1" type="ORF">MTBBW1_1500002</name>
</gene>
<dbReference type="Gene3D" id="1.20.120.330">
    <property type="entry name" value="Nucleotidyltransferases domain 2"/>
    <property type="match status" value="1"/>
</dbReference>
<organism evidence="1 2">
    <name type="scientific">Desulfamplus magnetovallimortis</name>
    <dbReference type="NCBI Taxonomy" id="1246637"/>
    <lineage>
        <taxon>Bacteria</taxon>
        <taxon>Pseudomonadati</taxon>
        <taxon>Thermodesulfobacteriota</taxon>
        <taxon>Desulfobacteria</taxon>
        <taxon>Desulfobacterales</taxon>
        <taxon>Desulfobacteraceae</taxon>
        <taxon>Desulfamplus</taxon>
    </lineage>
</organism>
<sequence length="138" mass="15931">MNKTELEALSETRIREAELLFNNDEFGGAYYLAGYSVECALKACICKQVKEFDFPNKKLAQDSHTHKLQDLVGVAGLKQKLKAHEEENESFRLNWAVVKDWNESSRYEVNIEKTKASDLIEAITDNESGILQWLKKFW</sequence>
<reference evidence="1 2" key="1">
    <citation type="submission" date="2017-03" db="EMBL/GenBank/DDBJ databases">
        <authorList>
            <person name="Afonso C.L."/>
            <person name="Miller P.J."/>
            <person name="Scott M.A."/>
            <person name="Spackman E."/>
            <person name="Goraichik I."/>
            <person name="Dimitrov K.M."/>
            <person name="Suarez D.L."/>
            <person name="Swayne D.E."/>
        </authorList>
    </citation>
    <scope>NUCLEOTIDE SEQUENCE [LARGE SCALE GENOMIC DNA]</scope>
    <source>
        <strain evidence="1">PRJEB14757</strain>
    </source>
</reference>